<dbReference type="Pfam" id="PF02518">
    <property type="entry name" value="HATPase_c"/>
    <property type="match status" value="1"/>
</dbReference>
<protein>
    <recommendedName>
        <fullName evidence="3">histidine kinase</fullName>
        <ecNumber evidence="3">2.7.13.3</ecNumber>
    </recommendedName>
</protein>
<evidence type="ECO:0000256" key="8">
    <source>
        <dbReference type="ARBA" id="ARBA00022741"/>
    </source>
</evidence>
<keyword evidence="8" id="KW-0547">Nucleotide-binding</keyword>
<keyword evidence="9 18" id="KW-0418">Kinase</keyword>
<dbReference type="Pfam" id="PF00672">
    <property type="entry name" value="HAMP"/>
    <property type="match status" value="1"/>
</dbReference>
<dbReference type="GO" id="GO:0005886">
    <property type="term" value="C:plasma membrane"/>
    <property type="evidence" value="ECO:0007669"/>
    <property type="project" value="UniProtKB-SubCell"/>
</dbReference>
<evidence type="ECO:0000256" key="15">
    <source>
        <dbReference type="SAM" id="Phobius"/>
    </source>
</evidence>
<evidence type="ECO:0000256" key="1">
    <source>
        <dbReference type="ARBA" id="ARBA00000085"/>
    </source>
</evidence>
<dbReference type="Proteomes" id="UP000306477">
    <property type="component" value="Unassembled WGS sequence"/>
</dbReference>
<keyword evidence="11 15" id="KW-1133">Transmembrane helix</keyword>
<dbReference type="SUPFAM" id="SSF55874">
    <property type="entry name" value="ATPase domain of HSP90 chaperone/DNA topoisomerase II/histidine kinase"/>
    <property type="match status" value="1"/>
</dbReference>
<evidence type="ECO:0000256" key="10">
    <source>
        <dbReference type="ARBA" id="ARBA00022840"/>
    </source>
</evidence>
<evidence type="ECO:0000256" key="12">
    <source>
        <dbReference type="ARBA" id="ARBA00023012"/>
    </source>
</evidence>
<keyword evidence="4" id="KW-1003">Cell membrane</keyword>
<dbReference type="Gene3D" id="6.10.340.10">
    <property type="match status" value="1"/>
</dbReference>
<comment type="caution">
    <text evidence="18">The sequence shown here is derived from an EMBL/GenBank/DDBJ whole genome shotgun (WGS) entry which is preliminary data.</text>
</comment>
<dbReference type="PROSITE" id="PS50885">
    <property type="entry name" value="HAMP"/>
    <property type="match status" value="1"/>
</dbReference>
<dbReference type="Gene3D" id="3.30.565.10">
    <property type="entry name" value="Histidine kinase-like ATPase, C-terminal domain"/>
    <property type="match status" value="1"/>
</dbReference>
<keyword evidence="6" id="KW-0808">Transferase</keyword>
<dbReference type="PROSITE" id="PS50109">
    <property type="entry name" value="HIS_KIN"/>
    <property type="match status" value="1"/>
</dbReference>
<evidence type="ECO:0000259" key="16">
    <source>
        <dbReference type="PROSITE" id="PS50109"/>
    </source>
</evidence>
<dbReference type="PANTHER" id="PTHR34220">
    <property type="entry name" value="SENSOR HISTIDINE KINASE YPDA"/>
    <property type="match status" value="1"/>
</dbReference>
<dbReference type="Pfam" id="PF06580">
    <property type="entry name" value="His_kinase"/>
    <property type="match status" value="1"/>
</dbReference>
<keyword evidence="5" id="KW-0597">Phosphoprotein</keyword>
<keyword evidence="12" id="KW-0902">Two-component regulatory system</keyword>
<keyword evidence="7 15" id="KW-0812">Transmembrane</keyword>
<evidence type="ECO:0000256" key="14">
    <source>
        <dbReference type="SAM" id="Coils"/>
    </source>
</evidence>
<accession>A0A4S3PSX0</accession>
<evidence type="ECO:0000313" key="19">
    <source>
        <dbReference type="Proteomes" id="UP000306477"/>
    </source>
</evidence>
<evidence type="ECO:0000256" key="6">
    <source>
        <dbReference type="ARBA" id="ARBA00022679"/>
    </source>
</evidence>
<dbReference type="GO" id="GO:0005524">
    <property type="term" value="F:ATP binding"/>
    <property type="evidence" value="ECO:0007669"/>
    <property type="project" value="UniProtKB-KW"/>
</dbReference>
<evidence type="ECO:0000259" key="17">
    <source>
        <dbReference type="PROSITE" id="PS50885"/>
    </source>
</evidence>
<dbReference type="SUPFAM" id="SSF158472">
    <property type="entry name" value="HAMP domain-like"/>
    <property type="match status" value="1"/>
</dbReference>
<keyword evidence="14" id="KW-0175">Coiled coil</keyword>
<dbReference type="InterPro" id="IPR036890">
    <property type="entry name" value="HATPase_C_sf"/>
</dbReference>
<gene>
    <name evidence="18" type="ORF">E1I69_09635</name>
</gene>
<dbReference type="CDD" id="cd06225">
    <property type="entry name" value="HAMP"/>
    <property type="match status" value="1"/>
</dbReference>
<dbReference type="GO" id="GO:0000155">
    <property type="term" value="F:phosphorelay sensor kinase activity"/>
    <property type="evidence" value="ECO:0007669"/>
    <property type="project" value="InterPro"/>
</dbReference>
<keyword evidence="19" id="KW-1185">Reference proteome</keyword>
<feature type="domain" description="Histidine kinase" evidence="16">
    <location>
        <begin position="358"/>
        <end position="597"/>
    </location>
</feature>
<dbReference type="PANTHER" id="PTHR34220:SF11">
    <property type="entry name" value="SENSOR PROTEIN KINASE HPTS"/>
    <property type="match status" value="1"/>
</dbReference>
<evidence type="ECO:0000256" key="2">
    <source>
        <dbReference type="ARBA" id="ARBA00004651"/>
    </source>
</evidence>
<evidence type="ECO:0000256" key="5">
    <source>
        <dbReference type="ARBA" id="ARBA00022553"/>
    </source>
</evidence>
<feature type="transmembrane region" description="Helical" evidence="15">
    <location>
        <begin position="304"/>
        <end position="322"/>
    </location>
</feature>
<comment type="catalytic activity">
    <reaction evidence="1">
        <text>ATP + protein L-histidine = ADP + protein N-phospho-L-histidine.</text>
        <dbReference type="EC" id="2.7.13.3"/>
    </reaction>
</comment>
<dbReference type="InterPro" id="IPR050640">
    <property type="entry name" value="Bact_2-comp_sensor_kinase"/>
</dbReference>
<dbReference type="EMBL" id="SLUB01000013">
    <property type="protein sequence ID" value="THE12831.1"/>
    <property type="molecule type" value="Genomic_DNA"/>
</dbReference>
<keyword evidence="10" id="KW-0067">ATP-binding</keyword>
<feature type="domain" description="HAMP" evidence="17">
    <location>
        <begin position="323"/>
        <end position="375"/>
    </location>
</feature>
<comment type="subcellular location">
    <subcellularLocation>
        <location evidence="2">Cell membrane</location>
        <topology evidence="2">Multi-pass membrane protein</topology>
    </subcellularLocation>
</comment>
<feature type="coiled-coil region" evidence="14">
    <location>
        <begin position="370"/>
        <end position="397"/>
    </location>
</feature>
<evidence type="ECO:0000256" key="3">
    <source>
        <dbReference type="ARBA" id="ARBA00012438"/>
    </source>
</evidence>
<evidence type="ECO:0000256" key="13">
    <source>
        <dbReference type="ARBA" id="ARBA00023136"/>
    </source>
</evidence>
<keyword evidence="13 15" id="KW-0472">Membrane</keyword>
<dbReference type="SMART" id="SM00304">
    <property type="entry name" value="HAMP"/>
    <property type="match status" value="1"/>
</dbReference>
<dbReference type="AlphaFoldDB" id="A0A4S3PSX0"/>
<dbReference type="InterPro" id="IPR003594">
    <property type="entry name" value="HATPase_dom"/>
</dbReference>
<evidence type="ECO:0000256" key="9">
    <source>
        <dbReference type="ARBA" id="ARBA00022777"/>
    </source>
</evidence>
<dbReference type="OrthoDB" id="9776552at2"/>
<sequence length="598" mass="69474">MKFLWKRINQMSLRSRLIISVILCILFPWVGTYIVSNYFTKDVLEQRAAKQSEDNLRMIELGIKNILDDIMYTSNYIQFDANMSQLLKSHELIEADSPTVKEKIALNYIHISNELSSITDLLMPFYITILFENDLFYTNYSLINFDPLQFKEKPWFEKLDDLNFYQTFWLGAHPTYIQSEKDSYPYLITIGRRIQKANASDIYLIISLKEDEIKRLLSQYQSDKRAKFYLTNTAGEVYSSLQTNEIGARLPYDVTESVYQIVDYEGEKHLLVSYPVSYSNWRLVSLVPYKDTIGSINTVTRTTILIQGGFLALFLFGLIMLVREFTKPIIRLNDVTKAIERGELSARIQITGNNDVAQVSHSFNHMLDTIEEMIEQIKMKEEAKRNAELEMLQAQINPHFLFNVLNAIRLKIKMEGNNSSASLIYSLSALLRMSINRNNAFIPLEEELSIVKHYVELMNFRHQHEVEIHIHIMEAASSINVPRFFLQPVIENAIIHGNNNSNEIIQIISNEQMETTLKLTIIDNGKGMNEHTLKRLQEKVYQSTNIQRDKNNQSFNGIGLQNVYQRMKLIYGKDFHMNIDSIEGKGTTVTFEIPLRKE</sequence>
<evidence type="ECO:0000256" key="7">
    <source>
        <dbReference type="ARBA" id="ARBA00022692"/>
    </source>
</evidence>
<dbReference type="EC" id="2.7.13.3" evidence="3"/>
<name>A0A4S3PSX0_9BACI</name>
<evidence type="ECO:0000256" key="4">
    <source>
        <dbReference type="ARBA" id="ARBA00022475"/>
    </source>
</evidence>
<dbReference type="STRING" id="1033734.GCA_000285535_01593"/>
<organism evidence="18 19">
    <name type="scientific">Bacillus timonensis</name>
    <dbReference type="NCBI Taxonomy" id="1033734"/>
    <lineage>
        <taxon>Bacteria</taxon>
        <taxon>Bacillati</taxon>
        <taxon>Bacillota</taxon>
        <taxon>Bacilli</taxon>
        <taxon>Bacillales</taxon>
        <taxon>Bacillaceae</taxon>
        <taxon>Bacillus</taxon>
    </lineage>
</organism>
<dbReference type="SMART" id="SM00387">
    <property type="entry name" value="HATPase_c"/>
    <property type="match status" value="1"/>
</dbReference>
<evidence type="ECO:0000313" key="18">
    <source>
        <dbReference type="EMBL" id="THE12831.1"/>
    </source>
</evidence>
<dbReference type="InterPro" id="IPR003660">
    <property type="entry name" value="HAMP_dom"/>
</dbReference>
<dbReference type="InterPro" id="IPR010559">
    <property type="entry name" value="Sig_transdc_His_kin_internal"/>
</dbReference>
<proteinExistence type="predicted"/>
<evidence type="ECO:0000256" key="11">
    <source>
        <dbReference type="ARBA" id="ARBA00022989"/>
    </source>
</evidence>
<reference evidence="18 19" key="1">
    <citation type="journal article" date="2019" name="Indoor Air">
        <title>Impacts of indoor surface finishes on bacterial viability.</title>
        <authorList>
            <person name="Hu J."/>
            <person name="Maamar S.B."/>
            <person name="Glawe A.J."/>
            <person name="Gottel N."/>
            <person name="Gilbert J.A."/>
            <person name="Hartmann E.M."/>
        </authorList>
    </citation>
    <scope>NUCLEOTIDE SEQUENCE [LARGE SCALE GENOMIC DNA]</scope>
    <source>
        <strain evidence="18 19">AF060A6</strain>
    </source>
</reference>
<dbReference type="InterPro" id="IPR005467">
    <property type="entry name" value="His_kinase_dom"/>
</dbReference>